<keyword evidence="4" id="KW-1185">Reference proteome</keyword>
<evidence type="ECO:0000256" key="2">
    <source>
        <dbReference type="SAM" id="SignalP"/>
    </source>
</evidence>
<evidence type="ECO:0000313" key="4">
    <source>
        <dbReference type="Proteomes" id="UP001467690"/>
    </source>
</evidence>
<dbReference type="EMBL" id="JBELOE010000143">
    <property type="protein sequence ID" value="MER2491704.1"/>
    <property type="molecule type" value="Genomic_DNA"/>
</dbReference>
<keyword evidence="1" id="KW-0812">Transmembrane</keyword>
<gene>
    <name evidence="3" type="ORF">ABS311_07390</name>
</gene>
<dbReference type="Proteomes" id="UP001467690">
    <property type="component" value="Unassembled WGS sequence"/>
</dbReference>
<keyword evidence="2" id="KW-0732">Signal</keyword>
<dbReference type="RefSeq" id="WP_143871026.1">
    <property type="nucleotide sequence ID" value="NZ_CP041660.1"/>
</dbReference>
<comment type="caution">
    <text evidence="3">The sequence shown here is derived from an EMBL/GenBank/DDBJ whole genome shotgun (WGS) entry which is preliminary data.</text>
</comment>
<feature type="chain" id="PRO_5045807195" evidence="2">
    <location>
        <begin position="20"/>
        <end position="332"/>
    </location>
</feature>
<accession>A0ABV1RFK8</accession>
<reference evidence="3 4" key="1">
    <citation type="submission" date="2024-06" db="EMBL/GenBank/DDBJ databases">
        <authorList>
            <person name="Chen R.Y."/>
        </authorList>
    </citation>
    <scope>NUCLEOTIDE SEQUENCE [LARGE SCALE GENOMIC DNA]</scope>
    <source>
        <strain evidence="3 4">D2</strain>
    </source>
</reference>
<feature type="transmembrane region" description="Helical" evidence="1">
    <location>
        <begin position="302"/>
        <end position="328"/>
    </location>
</feature>
<proteinExistence type="predicted"/>
<dbReference type="NCBIfam" id="TIGR02595">
    <property type="entry name" value="PEP_CTERM"/>
    <property type="match status" value="1"/>
</dbReference>
<evidence type="ECO:0000313" key="3">
    <source>
        <dbReference type="EMBL" id="MER2491704.1"/>
    </source>
</evidence>
<protein>
    <submittedName>
        <fullName evidence="3">PEP-CTERM sorting domain-containing protein</fullName>
    </submittedName>
</protein>
<evidence type="ECO:0000256" key="1">
    <source>
        <dbReference type="SAM" id="Phobius"/>
    </source>
</evidence>
<keyword evidence="1" id="KW-1133">Transmembrane helix</keyword>
<organism evidence="3 4">
    <name type="scientific">Catenovulum sediminis</name>
    <dbReference type="NCBI Taxonomy" id="1740262"/>
    <lineage>
        <taxon>Bacteria</taxon>
        <taxon>Pseudomonadati</taxon>
        <taxon>Pseudomonadota</taxon>
        <taxon>Gammaproteobacteria</taxon>
        <taxon>Alteromonadales</taxon>
        <taxon>Alteromonadaceae</taxon>
        <taxon>Catenovulum</taxon>
    </lineage>
</organism>
<sequence>MNKLLTGLVMSCIPIVSQAASVISSWDYINEAGFSNAQTGYAVTHSSGVKTTLDPNTLAPMDSTGQSTSGGATWFQNDVDNLYYDFGSLGSVSGDSKTGVTAGASGQSIGTSILSTGSLADELCWGNGPSCIAFKDSSGGDSSRVEGTATTTTWGPLSWNQGTAMEHSNLPTGDPSLTFVEIIDGLKLYSPDLLFDLPPIELGIDVIFNETYANATNLWSYAPDDAFIVTLDPLLAAITSVGPGFIDFTVNLDLTGFVSAGAHTQYQVITRLSGLEPVPIPGDTTFGLLTTENSVNMLDAQFAIRAVGVPAPSTVALFGLSLILIAALRRKR</sequence>
<keyword evidence="1" id="KW-0472">Membrane</keyword>
<feature type="signal peptide" evidence="2">
    <location>
        <begin position="1"/>
        <end position="19"/>
    </location>
</feature>
<name>A0ABV1RFK8_9ALTE</name>
<dbReference type="InterPro" id="IPR013424">
    <property type="entry name" value="Ice-binding_C"/>
</dbReference>